<feature type="transmembrane region" description="Helical" evidence="7">
    <location>
        <begin position="306"/>
        <end position="330"/>
    </location>
</feature>
<comment type="caution">
    <text evidence="8">The sequence shown here is derived from an EMBL/GenBank/DDBJ whole genome shotgun (WGS) entry which is preliminary data.</text>
</comment>
<organism evidence="8 9">
    <name type="scientific">Kitasatospora paranensis</name>
    <dbReference type="NCBI Taxonomy" id="258053"/>
    <lineage>
        <taxon>Bacteria</taxon>
        <taxon>Bacillati</taxon>
        <taxon>Actinomycetota</taxon>
        <taxon>Actinomycetes</taxon>
        <taxon>Kitasatosporales</taxon>
        <taxon>Streptomycetaceae</taxon>
        <taxon>Kitasatospora</taxon>
    </lineage>
</organism>
<sequence length="513" mass="53382">MQASSPTTPPQAAQQPDVQLRQVVGPLQGAVIAMSSTAPTLSIGIGMGVIAAVVGGAVPAMVILAFLPILGIASAYAQLNSVQRNLGTGFVWVRRAFGAKAGSWLGFQSAWVTVVGTTIYLAYGSQVCGAMVLTFAGEMHLHSVIGLALDPGSIALTTVLGLIVLALLTWGAIRGANVAARFQTWLILFEYAVLIGFCGYAVIVGTHPFSLSWFNPASVPSLKLLVTGLVVSVYIFWGWDSVYTVTEETRNPRDAARAGFGSLWLMLGMFLLAALGFERLFSVPQMTQNASSLLPYLGTALAKQPIAALPLLALLFSSIASLQAGVLPIARQTLAMGREGALGPVWTRLHPRYATPAVGTLLLCSIAALLAVLAIGVGTLNQFIAAAATAVGMLVSLYYGLAGLACALHFRDRLRAGVLAALRSVVLPALSAAVLFALGGFLAYTDWTSASSFAWNAANGRFLAAVPVAIVLAGVAFSAWAKWGRRSAYFQPEPLAPQPSGSPAAEAVAEPGA</sequence>
<evidence type="ECO:0000256" key="1">
    <source>
        <dbReference type="ARBA" id="ARBA00004651"/>
    </source>
</evidence>
<accession>A0ABW2G5F3</accession>
<evidence type="ECO:0000256" key="2">
    <source>
        <dbReference type="ARBA" id="ARBA00022475"/>
    </source>
</evidence>
<evidence type="ECO:0000256" key="5">
    <source>
        <dbReference type="ARBA" id="ARBA00023136"/>
    </source>
</evidence>
<protein>
    <submittedName>
        <fullName evidence="8">APC family permease</fullName>
    </submittedName>
</protein>
<keyword evidence="3 7" id="KW-0812">Transmembrane</keyword>
<evidence type="ECO:0000256" key="7">
    <source>
        <dbReference type="SAM" id="Phobius"/>
    </source>
</evidence>
<dbReference type="Pfam" id="PF13520">
    <property type="entry name" value="AA_permease_2"/>
    <property type="match status" value="1"/>
</dbReference>
<dbReference type="RefSeq" id="WP_345709452.1">
    <property type="nucleotide sequence ID" value="NZ_BAABKV010000001.1"/>
</dbReference>
<feature type="transmembrane region" description="Helical" evidence="7">
    <location>
        <begin position="224"/>
        <end position="246"/>
    </location>
</feature>
<dbReference type="PANTHER" id="PTHR42770">
    <property type="entry name" value="AMINO ACID TRANSPORTER-RELATED"/>
    <property type="match status" value="1"/>
</dbReference>
<evidence type="ECO:0000313" key="9">
    <source>
        <dbReference type="Proteomes" id="UP001596435"/>
    </source>
</evidence>
<evidence type="ECO:0000313" key="8">
    <source>
        <dbReference type="EMBL" id="MFC7183452.1"/>
    </source>
</evidence>
<dbReference type="PANTHER" id="PTHR42770:SF7">
    <property type="entry name" value="MEMBRANE PROTEIN"/>
    <property type="match status" value="1"/>
</dbReference>
<dbReference type="EMBL" id="JBHTAJ010000068">
    <property type="protein sequence ID" value="MFC7183452.1"/>
    <property type="molecule type" value="Genomic_DNA"/>
</dbReference>
<proteinExistence type="predicted"/>
<comment type="subcellular location">
    <subcellularLocation>
        <location evidence="1">Cell membrane</location>
        <topology evidence="1">Multi-pass membrane protein</topology>
    </subcellularLocation>
</comment>
<evidence type="ECO:0000256" key="4">
    <source>
        <dbReference type="ARBA" id="ARBA00022989"/>
    </source>
</evidence>
<dbReference type="Proteomes" id="UP001596435">
    <property type="component" value="Unassembled WGS sequence"/>
</dbReference>
<feature type="transmembrane region" description="Helical" evidence="7">
    <location>
        <begin position="185"/>
        <end position="204"/>
    </location>
</feature>
<feature type="transmembrane region" description="Helical" evidence="7">
    <location>
        <begin position="357"/>
        <end position="377"/>
    </location>
</feature>
<feature type="transmembrane region" description="Helical" evidence="7">
    <location>
        <begin position="462"/>
        <end position="481"/>
    </location>
</feature>
<dbReference type="InterPro" id="IPR002293">
    <property type="entry name" value="AA/rel_permease1"/>
</dbReference>
<dbReference type="InterPro" id="IPR050367">
    <property type="entry name" value="APC_superfamily"/>
</dbReference>
<gene>
    <name evidence="8" type="ORF">ACFQMG_28285</name>
</gene>
<feature type="region of interest" description="Disordered" evidence="6">
    <location>
        <begin position="493"/>
        <end position="513"/>
    </location>
</feature>
<feature type="transmembrane region" description="Helical" evidence="7">
    <location>
        <begin position="420"/>
        <end position="442"/>
    </location>
</feature>
<reference evidence="9" key="1">
    <citation type="journal article" date="2019" name="Int. J. Syst. Evol. Microbiol.">
        <title>The Global Catalogue of Microorganisms (GCM) 10K type strain sequencing project: providing services to taxonomists for standard genome sequencing and annotation.</title>
        <authorList>
            <consortium name="The Broad Institute Genomics Platform"/>
            <consortium name="The Broad Institute Genome Sequencing Center for Infectious Disease"/>
            <person name="Wu L."/>
            <person name="Ma J."/>
        </authorList>
    </citation>
    <scope>NUCLEOTIDE SEQUENCE [LARGE SCALE GENOMIC DNA]</scope>
    <source>
        <strain evidence="9">CGMCC 1.12859</strain>
    </source>
</reference>
<feature type="transmembrane region" description="Helical" evidence="7">
    <location>
        <begin position="383"/>
        <end position="408"/>
    </location>
</feature>
<feature type="transmembrane region" description="Helical" evidence="7">
    <location>
        <begin position="43"/>
        <end position="76"/>
    </location>
</feature>
<feature type="transmembrane region" description="Helical" evidence="7">
    <location>
        <begin position="153"/>
        <end position="173"/>
    </location>
</feature>
<feature type="transmembrane region" description="Helical" evidence="7">
    <location>
        <begin position="110"/>
        <end position="133"/>
    </location>
</feature>
<dbReference type="Gene3D" id="1.20.1740.10">
    <property type="entry name" value="Amino acid/polyamine transporter I"/>
    <property type="match status" value="1"/>
</dbReference>
<keyword evidence="2" id="KW-1003">Cell membrane</keyword>
<dbReference type="PIRSF" id="PIRSF006060">
    <property type="entry name" value="AA_transporter"/>
    <property type="match status" value="1"/>
</dbReference>
<feature type="transmembrane region" description="Helical" evidence="7">
    <location>
        <begin position="258"/>
        <end position="277"/>
    </location>
</feature>
<keyword evidence="9" id="KW-1185">Reference proteome</keyword>
<keyword evidence="4 7" id="KW-1133">Transmembrane helix</keyword>
<evidence type="ECO:0000256" key="6">
    <source>
        <dbReference type="SAM" id="MobiDB-lite"/>
    </source>
</evidence>
<evidence type="ECO:0000256" key="3">
    <source>
        <dbReference type="ARBA" id="ARBA00022692"/>
    </source>
</evidence>
<name>A0ABW2G5F3_9ACTN</name>
<keyword evidence="5 7" id="KW-0472">Membrane</keyword>